<evidence type="ECO:0000313" key="2">
    <source>
        <dbReference type="EMBL" id="PQM46487.1"/>
    </source>
</evidence>
<protein>
    <submittedName>
        <fullName evidence="2">Uncharacterized protein</fullName>
    </submittedName>
</protein>
<feature type="region of interest" description="Disordered" evidence="1">
    <location>
        <begin position="1"/>
        <end position="26"/>
    </location>
</feature>
<name>A0A2S8BIH6_9MYCO</name>
<sequence length="230" mass="24876">MGARPVSPVGSDGRRRRSAAHAVSQRVRMDRAVRARAVDPLHAGALRRRLVDGWAVVAGRRRSRGLPVVLRAQTGGGDPQCAAAGRHRLHPAQPLGGADPPGLERPLHLAAVRLRGAGRVLRRGARRAEAARTDRVTADPRHEPDLHRLPRLLHRHQAGQPGRRAGDPGGREVRGVRRADDRGRLPGCRAGQGVDAAVLRRPPRRHHRIRGRPGVPGPADRLARRLAAGP</sequence>
<dbReference type="Proteomes" id="UP000238296">
    <property type="component" value="Unassembled WGS sequence"/>
</dbReference>
<feature type="compositionally biased region" description="Basic and acidic residues" evidence="1">
    <location>
        <begin position="164"/>
        <end position="184"/>
    </location>
</feature>
<gene>
    <name evidence="2" type="ORF">C1Y40_03341</name>
</gene>
<feature type="compositionally biased region" description="Basic and acidic residues" evidence="1">
    <location>
        <begin position="126"/>
        <end position="148"/>
    </location>
</feature>
<proteinExistence type="predicted"/>
<evidence type="ECO:0000313" key="3">
    <source>
        <dbReference type="Proteomes" id="UP000238296"/>
    </source>
</evidence>
<organism evidence="2 3">
    <name type="scientific">Mycobacterium talmoniae</name>
    <dbReference type="NCBI Taxonomy" id="1858794"/>
    <lineage>
        <taxon>Bacteria</taxon>
        <taxon>Bacillati</taxon>
        <taxon>Actinomycetota</taxon>
        <taxon>Actinomycetes</taxon>
        <taxon>Mycobacteriales</taxon>
        <taxon>Mycobacteriaceae</taxon>
        <taxon>Mycobacterium</taxon>
    </lineage>
</organism>
<evidence type="ECO:0000256" key="1">
    <source>
        <dbReference type="SAM" id="MobiDB-lite"/>
    </source>
</evidence>
<accession>A0A2S8BIH6</accession>
<comment type="caution">
    <text evidence="2">The sequence shown here is derived from an EMBL/GenBank/DDBJ whole genome shotgun (WGS) entry which is preliminary data.</text>
</comment>
<dbReference type="AlphaFoldDB" id="A0A2S8BIH6"/>
<dbReference type="EMBL" id="PPEA01000479">
    <property type="protein sequence ID" value="PQM46487.1"/>
    <property type="molecule type" value="Genomic_DNA"/>
</dbReference>
<feature type="compositionally biased region" description="Basic residues" evidence="1">
    <location>
        <begin position="201"/>
        <end position="211"/>
    </location>
</feature>
<feature type="region of interest" description="Disordered" evidence="1">
    <location>
        <begin position="124"/>
        <end position="230"/>
    </location>
</feature>
<reference evidence="2 3" key="1">
    <citation type="journal article" date="2017" name="Int. J. Syst. Evol. Microbiol.">
        <title>Mycobacterium talmoniae sp. nov., a slowly growing mycobacterium isolated from human respiratory samples.</title>
        <authorList>
            <person name="Davidson R.M."/>
            <person name="DeGroote M.A."/>
            <person name="Marola J.L."/>
            <person name="Buss S."/>
            <person name="Jones V."/>
            <person name="McNeil M.R."/>
            <person name="Freifeld A.G."/>
            <person name="Elaine Epperson L."/>
            <person name="Hasan N.A."/>
            <person name="Jackson M."/>
            <person name="Iwen P.C."/>
            <person name="Salfinger M."/>
            <person name="Strong M."/>
        </authorList>
    </citation>
    <scope>NUCLEOTIDE SEQUENCE [LARGE SCALE GENOMIC DNA]</scope>
    <source>
        <strain evidence="2 3">ATCC BAA-2683</strain>
    </source>
</reference>